<dbReference type="SUPFAM" id="SSF103473">
    <property type="entry name" value="MFS general substrate transporter"/>
    <property type="match status" value="1"/>
</dbReference>
<dbReference type="EMBL" id="BARU01009654">
    <property type="protein sequence ID" value="GAH39877.1"/>
    <property type="molecule type" value="Genomic_DNA"/>
</dbReference>
<dbReference type="PANTHER" id="PTHR11360:SF284">
    <property type="entry name" value="EG:103B4.3 PROTEIN-RELATED"/>
    <property type="match status" value="1"/>
</dbReference>
<feature type="transmembrane region" description="Helical" evidence="1">
    <location>
        <begin position="121"/>
        <end position="140"/>
    </location>
</feature>
<reference evidence="3" key="1">
    <citation type="journal article" date="2014" name="Front. Microbiol.">
        <title>High frequency of phylogenetically diverse reductive dehalogenase-homologous genes in deep subseafloor sedimentary metagenomes.</title>
        <authorList>
            <person name="Kawai M."/>
            <person name="Futagami T."/>
            <person name="Toyoda A."/>
            <person name="Takaki Y."/>
            <person name="Nishi S."/>
            <person name="Hori S."/>
            <person name="Arai W."/>
            <person name="Tsubouchi T."/>
            <person name="Morono Y."/>
            <person name="Uchiyama I."/>
            <person name="Ito T."/>
            <person name="Fujiyama A."/>
            <person name="Inagaki F."/>
            <person name="Takami H."/>
        </authorList>
    </citation>
    <scope>NUCLEOTIDE SEQUENCE</scope>
    <source>
        <strain evidence="3">Expedition CK06-06</strain>
    </source>
</reference>
<feature type="non-terminal residue" evidence="3">
    <location>
        <position position="210"/>
    </location>
</feature>
<evidence type="ECO:0000256" key="1">
    <source>
        <dbReference type="SAM" id="Phobius"/>
    </source>
</evidence>
<comment type="caution">
    <text evidence="3">The sequence shown here is derived from an EMBL/GenBank/DDBJ whole genome shotgun (WGS) entry which is preliminary data.</text>
</comment>
<evidence type="ECO:0000313" key="3">
    <source>
        <dbReference type="EMBL" id="GAH39877.1"/>
    </source>
</evidence>
<dbReference type="InterPro" id="IPR020846">
    <property type="entry name" value="MFS_dom"/>
</dbReference>
<feature type="transmembrane region" description="Helical" evidence="1">
    <location>
        <begin position="88"/>
        <end position="109"/>
    </location>
</feature>
<dbReference type="PANTHER" id="PTHR11360">
    <property type="entry name" value="MONOCARBOXYLATE TRANSPORTER"/>
    <property type="match status" value="1"/>
</dbReference>
<dbReference type="Pfam" id="PF07690">
    <property type="entry name" value="MFS_1"/>
    <property type="match status" value="1"/>
</dbReference>
<keyword evidence="1" id="KW-0472">Membrane</keyword>
<proteinExistence type="predicted"/>
<dbReference type="Gene3D" id="1.20.1250.20">
    <property type="entry name" value="MFS general substrate transporter like domains"/>
    <property type="match status" value="1"/>
</dbReference>
<name>X1F4K2_9ZZZZ</name>
<gene>
    <name evidence="3" type="ORF">S03H2_18591</name>
</gene>
<dbReference type="PROSITE" id="PS50850">
    <property type="entry name" value="MFS"/>
    <property type="match status" value="1"/>
</dbReference>
<keyword evidence="1" id="KW-0812">Transmembrane</keyword>
<dbReference type="InterPro" id="IPR036259">
    <property type="entry name" value="MFS_trans_sf"/>
</dbReference>
<feature type="transmembrane region" description="Helical" evidence="1">
    <location>
        <begin position="180"/>
        <end position="202"/>
    </location>
</feature>
<keyword evidence="1" id="KW-1133">Transmembrane helix</keyword>
<protein>
    <recommendedName>
        <fullName evidence="2">Major facilitator superfamily (MFS) profile domain-containing protein</fullName>
    </recommendedName>
</protein>
<dbReference type="InterPro" id="IPR050327">
    <property type="entry name" value="Proton-linked_MCT"/>
</dbReference>
<sequence>MTSGAYSLKVLLGSFLGIVAGRVNDKVGPRLLVTVCGFFLGLGYLLMSQIGAIWHLYLFLGVMVAIGTSGAFVPLVSTTARWFVKQRGFMTGIVVSGIGFGTLIMPPVATWLISAYGWRTAYIVIGSVALVLIMSAAQFLRRDPSQVGLLPYGEGEANQAGSNMQGKGFSLQEAIHTRQLWMACVMFFCFGFGLQAIMVHVVPHATDLGI</sequence>
<dbReference type="AlphaFoldDB" id="X1F4K2"/>
<feature type="transmembrane region" description="Helical" evidence="1">
    <location>
        <begin position="31"/>
        <end position="50"/>
    </location>
</feature>
<dbReference type="GO" id="GO:0022857">
    <property type="term" value="F:transmembrane transporter activity"/>
    <property type="evidence" value="ECO:0007669"/>
    <property type="project" value="InterPro"/>
</dbReference>
<accession>X1F4K2</accession>
<feature type="domain" description="Major facilitator superfamily (MFS) profile" evidence="2">
    <location>
        <begin position="1"/>
        <end position="210"/>
    </location>
</feature>
<organism evidence="3">
    <name type="scientific">marine sediment metagenome</name>
    <dbReference type="NCBI Taxonomy" id="412755"/>
    <lineage>
        <taxon>unclassified sequences</taxon>
        <taxon>metagenomes</taxon>
        <taxon>ecological metagenomes</taxon>
    </lineage>
</organism>
<feature type="transmembrane region" description="Helical" evidence="1">
    <location>
        <begin position="56"/>
        <end position="76"/>
    </location>
</feature>
<evidence type="ECO:0000259" key="2">
    <source>
        <dbReference type="PROSITE" id="PS50850"/>
    </source>
</evidence>
<dbReference type="InterPro" id="IPR011701">
    <property type="entry name" value="MFS"/>
</dbReference>